<dbReference type="EMBL" id="JPGG01000016">
    <property type="protein sequence ID" value="KGC15362.1"/>
    <property type="molecule type" value="Genomic_DNA"/>
</dbReference>
<evidence type="ECO:0000256" key="1">
    <source>
        <dbReference type="SAM" id="MobiDB-lite"/>
    </source>
</evidence>
<gene>
    <name evidence="2" type="ORF">DM48_264</name>
</gene>
<accession>A0AAW3F565</accession>
<proteinExistence type="predicted"/>
<name>A0AAW3F565_BURGA</name>
<sequence length="256" mass="27731">MQDHQEAGSQAAPHQVDSVSANPESVSRRKAIAGLGFFGAAMAALVGNRAWGHESVQGSFGNEALALPPGPAHAEMDEEERAIKIARAMQAGPSQITRDATVAEMDMHGNMYRILRQGSNGWVCTPGNENRIGDPPMCVDRVGMQWFKDIHDRKPRPSITTPGLCYMLCGATQHSNSDALDTTSPAIPIGPHWMVLWPFDAAHCGLPTDVRDAGAWIMFAGTPYAYLHVCGSPWVGNSYTPGDRAVWTMRYAKSND</sequence>
<evidence type="ECO:0000313" key="2">
    <source>
        <dbReference type="EMBL" id="KGC15362.1"/>
    </source>
</evidence>
<feature type="region of interest" description="Disordered" evidence="1">
    <location>
        <begin position="1"/>
        <end position="25"/>
    </location>
</feature>
<comment type="caution">
    <text evidence="2">The sequence shown here is derived from an EMBL/GenBank/DDBJ whole genome shotgun (WGS) entry which is preliminary data.</text>
</comment>
<protein>
    <submittedName>
        <fullName evidence="2">Uncharacterized protein</fullName>
    </submittedName>
</protein>
<evidence type="ECO:0000313" key="3">
    <source>
        <dbReference type="Proteomes" id="UP000029590"/>
    </source>
</evidence>
<dbReference type="RefSeq" id="WP_052409091.1">
    <property type="nucleotide sequence ID" value="NZ_CADEVY010000008.1"/>
</dbReference>
<dbReference type="KEGG" id="bgo:BM43_4270"/>
<reference evidence="2 3" key="1">
    <citation type="submission" date="2014-04" db="EMBL/GenBank/DDBJ databases">
        <authorList>
            <person name="Bishop-Lilly K.A."/>
            <person name="Broomall S.M."/>
            <person name="Chain P.S."/>
            <person name="Chertkov O."/>
            <person name="Coyne S.R."/>
            <person name="Daligault H.E."/>
            <person name="Davenport K.W."/>
            <person name="Erkkila T."/>
            <person name="Frey K.G."/>
            <person name="Gibbons H.S."/>
            <person name="Gu W."/>
            <person name="Jaissle J."/>
            <person name="Johnson S.L."/>
            <person name="Koroleva G.I."/>
            <person name="Ladner J.T."/>
            <person name="Lo C.-C."/>
            <person name="Minogue T.D."/>
            <person name="Munk C."/>
            <person name="Palacios G.F."/>
            <person name="Redden C.L."/>
            <person name="Rosenzweig C.N."/>
            <person name="Scholz M.B."/>
            <person name="Teshima H."/>
            <person name="Xu Y."/>
        </authorList>
    </citation>
    <scope>NUCLEOTIDE SEQUENCE [LARGE SCALE GENOMIC DNA]</scope>
    <source>
        <strain evidence="3">gladioli</strain>
    </source>
</reference>
<dbReference type="Proteomes" id="UP000029590">
    <property type="component" value="Unassembled WGS sequence"/>
</dbReference>
<organism evidence="2 3">
    <name type="scientific">Burkholderia gladioli</name>
    <name type="common">Pseudomonas marginata</name>
    <name type="synonym">Phytomonas marginata</name>
    <dbReference type="NCBI Taxonomy" id="28095"/>
    <lineage>
        <taxon>Bacteria</taxon>
        <taxon>Pseudomonadati</taxon>
        <taxon>Pseudomonadota</taxon>
        <taxon>Betaproteobacteria</taxon>
        <taxon>Burkholderiales</taxon>
        <taxon>Burkholderiaceae</taxon>
        <taxon>Burkholderia</taxon>
    </lineage>
</organism>
<dbReference type="AlphaFoldDB" id="A0AAW3F565"/>